<name>A0A6L2KDI4_TANCI</name>
<keyword evidence="1" id="KW-0695">RNA-directed DNA polymerase</keyword>
<proteinExistence type="predicted"/>
<reference evidence="1" key="1">
    <citation type="journal article" date="2019" name="Sci. Rep.">
        <title>Draft genome of Tanacetum cinerariifolium, the natural source of mosquito coil.</title>
        <authorList>
            <person name="Yamashiro T."/>
            <person name="Shiraishi A."/>
            <person name="Satake H."/>
            <person name="Nakayama K."/>
        </authorList>
    </citation>
    <scope>NUCLEOTIDE SEQUENCE</scope>
</reference>
<dbReference type="EMBL" id="BKCJ010002267">
    <property type="protein sequence ID" value="GEU47406.1"/>
    <property type="molecule type" value="Genomic_DNA"/>
</dbReference>
<dbReference type="PANTHER" id="PTHR46148:SF59">
    <property type="entry name" value="NUCLEOTIDYLTRANSFERASE, RIBONUCLEASE H"/>
    <property type="match status" value="1"/>
</dbReference>
<dbReference type="PANTHER" id="PTHR46148">
    <property type="entry name" value="CHROMO DOMAIN-CONTAINING PROTEIN"/>
    <property type="match status" value="1"/>
</dbReference>
<accession>A0A6L2KDI4</accession>
<sequence length="270" mass="30447">MEFKVGDRVMLKVSPWKGVVRFGIHVDDRLQFVEEPVEIMEREIKILKRSQIPLVKVRWNSRRGLQHILDQKELNMRQRCWLELLSDYDCDIRYHLGKANVVADALIRKERIEPLRYDNNYAATIKKPIGLTELVKTGGLGAKKLSATVDQVPGSSPHSGVDIAHIETSFTVGTSALTHVDVSPSGTGATLSNRLIPVLLSRIMKLFYFLNASVVCVAVQHAEIVRTYSRKMGYNSEVWTSITDISISYKVELRSALAADITQNLRLADM</sequence>
<organism evidence="1">
    <name type="scientific">Tanacetum cinerariifolium</name>
    <name type="common">Dalmatian daisy</name>
    <name type="synonym">Chrysanthemum cinerariifolium</name>
    <dbReference type="NCBI Taxonomy" id="118510"/>
    <lineage>
        <taxon>Eukaryota</taxon>
        <taxon>Viridiplantae</taxon>
        <taxon>Streptophyta</taxon>
        <taxon>Embryophyta</taxon>
        <taxon>Tracheophyta</taxon>
        <taxon>Spermatophyta</taxon>
        <taxon>Magnoliopsida</taxon>
        <taxon>eudicotyledons</taxon>
        <taxon>Gunneridae</taxon>
        <taxon>Pentapetalae</taxon>
        <taxon>asterids</taxon>
        <taxon>campanulids</taxon>
        <taxon>Asterales</taxon>
        <taxon>Asteraceae</taxon>
        <taxon>Asteroideae</taxon>
        <taxon>Anthemideae</taxon>
        <taxon>Anthemidinae</taxon>
        <taxon>Tanacetum</taxon>
    </lineage>
</organism>
<keyword evidence="1" id="KW-0548">Nucleotidyltransferase</keyword>
<dbReference type="AlphaFoldDB" id="A0A6L2KDI4"/>
<protein>
    <submittedName>
        <fullName evidence="1">Putative reverse transcriptase domain-containing protein</fullName>
    </submittedName>
</protein>
<comment type="caution">
    <text evidence="1">The sequence shown here is derived from an EMBL/GenBank/DDBJ whole genome shotgun (WGS) entry which is preliminary data.</text>
</comment>
<gene>
    <name evidence="1" type="ORF">Tci_019384</name>
</gene>
<keyword evidence="1" id="KW-0808">Transferase</keyword>
<evidence type="ECO:0000313" key="1">
    <source>
        <dbReference type="EMBL" id="GEU47406.1"/>
    </source>
</evidence>
<dbReference type="GO" id="GO:0003964">
    <property type="term" value="F:RNA-directed DNA polymerase activity"/>
    <property type="evidence" value="ECO:0007669"/>
    <property type="project" value="UniProtKB-KW"/>
</dbReference>